<evidence type="ECO:0008006" key="3">
    <source>
        <dbReference type="Google" id="ProtNLM"/>
    </source>
</evidence>
<proteinExistence type="predicted"/>
<protein>
    <recommendedName>
        <fullName evidence="3">Flavodoxin domain-containing protein</fullName>
    </recommendedName>
</protein>
<gene>
    <name evidence="1" type="ordered locus">Clos_0774</name>
</gene>
<dbReference type="STRING" id="350688.Clos_0774"/>
<reference evidence="2" key="1">
    <citation type="submission" date="2007-10" db="EMBL/GenBank/DDBJ databases">
        <title>Complete genome of Alkaliphilus oremlandii OhILAs.</title>
        <authorList>
            <person name="Copeland A."/>
            <person name="Lucas S."/>
            <person name="Lapidus A."/>
            <person name="Barry K."/>
            <person name="Detter J.C."/>
            <person name="Glavina del Rio T."/>
            <person name="Hammon N."/>
            <person name="Israni S."/>
            <person name="Dalin E."/>
            <person name="Tice H."/>
            <person name="Pitluck S."/>
            <person name="Chain P."/>
            <person name="Malfatti S."/>
            <person name="Shin M."/>
            <person name="Vergez L."/>
            <person name="Schmutz J."/>
            <person name="Larimer F."/>
            <person name="Land M."/>
            <person name="Hauser L."/>
            <person name="Kyrpides N."/>
            <person name="Mikhailova N."/>
            <person name="Stolz J.F."/>
            <person name="Dawson A."/>
            <person name="Fisher E."/>
            <person name="Crable B."/>
            <person name="Perera E."/>
            <person name="Lisak J."/>
            <person name="Ranganathan M."/>
            <person name="Basu P."/>
            <person name="Richardson P."/>
        </authorList>
    </citation>
    <scope>NUCLEOTIDE SEQUENCE [LARGE SCALE GENOMIC DNA]</scope>
    <source>
        <strain evidence="2">OhILAs</strain>
    </source>
</reference>
<dbReference type="eggNOG" id="COG4635">
    <property type="taxonomic scope" value="Bacteria"/>
</dbReference>
<accession>A8MEJ6</accession>
<dbReference type="Proteomes" id="UP000000269">
    <property type="component" value="Chromosome"/>
</dbReference>
<dbReference type="AlphaFoldDB" id="A8MEJ6"/>
<evidence type="ECO:0000313" key="1">
    <source>
        <dbReference type="EMBL" id="ABW18325.1"/>
    </source>
</evidence>
<dbReference type="PROSITE" id="PS00201">
    <property type="entry name" value="FLAVODOXIN"/>
    <property type="match status" value="1"/>
</dbReference>
<dbReference type="GO" id="GO:0010181">
    <property type="term" value="F:FMN binding"/>
    <property type="evidence" value="ECO:0007669"/>
    <property type="project" value="InterPro"/>
</dbReference>
<keyword evidence="2" id="KW-1185">Reference proteome</keyword>
<organism evidence="1 2">
    <name type="scientific">Alkaliphilus oremlandii (strain OhILAs)</name>
    <name type="common">Clostridium oremlandii (strain OhILAs)</name>
    <dbReference type="NCBI Taxonomy" id="350688"/>
    <lineage>
        <taxon>Bacteria</taxon>
        <taxon>Bacillati</taxon>
        <taxon>Bacillota</taxon>
        <taxon>Clostridia</taxon>
        <taxon>Peptostreptococcales</taxon>
        <taxon>Natronincolaceae</taxon>
        <taxon>Alkaliphilus</taxon>
    </lineage>
</organism>
<name>A8MEJ6_ALKOO</name>
<dbReference type="KEGG" id="aoe:Clos_0774"/>
<dbReference type="GO" id="GO:0009055">
    <property type="term" value="F:electron transfer activity"/>
    <property type="evidence" value="ECO:0007669"/>
    <property type="project" value="InterPro"/>
</dbReference>
<dbReference type="OrthoDB" id="2146857at2"/>
<dbReference type="HOGENOM" id="CLU_108839_1_0_9"/>
<dbReference type="SUPFAM" id="SSF52218">
    <property type="entry name" value="Flavoproteins"/>
    <property type="match status" value="1"/>
</dbReference>
<dbReference type="InterPro" id="IPR001226">
    <property type="entry name" value="Flavodoxin_CS"/>
</dbReference>
<dbReference type="RefSeq" id="WP_012158637.1">
    <property type="nucleotide sequence ID" value="NC_009922.1"/>
</dbReference>
<evidence type="ECO:0000313" key="2">
    <source>
        <dbReference type="Proteomes" id="UP000000269"/>
    </source>
</evidence>
<sequence>MVIVYESKTGFTKRYAEMLAKKTGLNFFGVKELSKVNRDEEIIFLGWMKVGKIQGLDKLRKYNVKAVCASGTGRTAEPNTDTVIMRNKIESIPFFYLRGGCFPLKEIKGMDKIMLIMFVNMLKSRKEKDEKLEEAISIIENGFDGVNEENLTPILEWIATR</sequence>
<dbReference type="EMBL" id="CP000853">
    <property type="protein sequence ID" value="ABW18325.1"/>
    <property type="molecule type" value="Genomic_DNA"/>
</dbReference>
<dbReference type="InterPro" id="IPR029039">
    <property type="entry name" value="Flavoprotein-like_sf"/>
</dbReference>